<gene>
    <name evidence="2" type="ORF">M0R45_028061</name>
</gene>
<dbReference type="EMBL" id="JBEDUW010000006">
    <property type="protein sequence ID" value="KAK9919469.1"/>
    <property type="molecule type" value="Genomic_DNA"/>
</dbReference>
<evidence type="ECO:0000256" key="1">
    <source>
        <dbReference type="SAM" id="MobiDB-lite"/>
    </source>
</evidence>
<sequence>MLALLGDGGSVRAAAASSDGGGRWQGARVNWAGGGKLAVLSWAFGLGGIGDDGLFCGAHDVVWACVELAATGCSSLVIRIEWVL</sequence>
<evidence type="ECO:0000313" key="3">
    <source>
        <dbReference type="Proteomes" id="UP001457282"/>
    </source>
</evidence>
<comment type="caution">
    <text evidence="2">The sequence shown here is derived from an EMBL/GenBank/DDBJ whole genome shotgun (WGS) entry which is preliminary data.</text>
</comment>
<feature type="region of interest" description="Disordered" evidence="1">
    <location>
        <begin position="1"/>
        <end position="24"/>
    </location>
</feature>
<reference evidence="2 3" key="1">
    <citation type="journal article" date="2023" name="G3 (Bethesda)">
        <title>A chromosome-length genome assembly and annotation of blackberry (Rubus argutus, cv. 'Hillquist').</title>
        <authorList>
            <person name="Bruna T."/>
            <person name="Aryal R."/>
            <person name="Dudchenko O."/>
            <person name="Sargent D.J."/>
            <person name="Mead D."/>
            <person name="Buti M."/>
            <person name="Cavallini A."/>
            <person name="Hytonen T."/>
            <person name="Andres J."/>
            <person name="Pham M."/>
            <person name="Weisz D."/>
            <person name="Mascagni F."/>
            <person name="Usai G."/>
            <person name="Natali L."/>
            <person name="Bassil N."/>
            <person name="Fernandez G.E."/>
            <person name="Lomsadze A."/>
            <person name="Armour M."/>
            <person name="Olukolu B."/>
            <person name="Poorten T."/>
            <person name="Britton C."/>
            <person name="Davik J."/>
            <person name="Ashrafi H."/>
            <person name="Aiden E.L."/>
            <person name="Borodovsky M."/>
            <person name="Worthington M."/>
        </authorList>
    </citation>
    <scope>NUCLEOTIDE SEQUENCE [LARGE SCALE GENOMIC DNA]</scope>
    <source>
        <strain evidence="2">PI 553951</strain>
    </source>
</reference>
<dbReference type="AlphaFoldDB" id="A0AAW1W7L8"/>
<keyword evidence="3" id="KW-1185">Reference proteome</keyword>
<name>A0AAW1W7L8_RUBAR</name>
<accession>A0AAW1W7L8</accession>
<protein>
    <submittedName>
        <fullName evidence="2">Uncharacterized protein</fullName>
    </submittedName>
</protein>
<organism evidence="2 3">
    <name type="scientific">Rubus argutus</name>
    <name type="common">Southern blackberry</name>
    <dbReference type="NCBI Taxonomy" id="59490"/>
    <lineage>
        <taxon>Eukaryota</taxon>
        <taxon>Viridiplantae</taxon>
        <taxon>Streptophyta</taxon>
        <taxon>Embryophyta</taxon>
        <taxon>Tracheophyta</taxon>
        <taxon>Spermatophyta</taxon>
        <taxon>Magnoliopsida</taxon>
        <taxon>eudicotyledons</taxon>
        <taxon>Gunneridae</taxon>
        <taxon>Pentapetalae</taxon>
        <taxon>rosids</taxon>
        <taxon>fabids</taxon>
        <taxon>Rosales</taxon>
        <taxon>Rosaceae</taxon>
        <taxon>Rosoideae</taxon>
        <taxon>Rosoideae incertae sedis</taxon>
        <taxon>Rubus</taxon>
    </lineage>
</organism>
<evidence type="ECO:0000313" key="2">
    <source>
        <dbReference type="EMBL" id="KAK9919469.1"/>
    </source>
</evidence>
<proteinExistence type="predicted"/>
<dbReference type="Proteomes" id="UP001457282">
    <property type="component" value="Unassembled WGS sequence"/>
</dbReference>